<feature type="transmembrane region" description="Helical" evidence="6">
    <location>
        <begin position="309"/>
        <end position="328"/>
    </location>
</feature>
<feature type="transmembrane region" description="Helical" evidence="6">
    <location>
        <begin position="53"/>
        <end position="80"/>
    </location>
</feature>
<accession>A0A7X9FUW9</accession>
<dbReference type="PANTHER" id="PTHR33529:SF6">
    <property type="entry name" value="YJGP_YJGQ FAMILY PERMEASE"/>
    <property type="match status" value="1"/>
</dbReference>
<reference evidence="7 8" key="1">
    <citation type="journal article" date="2020" name="Biotechnol. Biofuels">
        <title>New insights from the biogas microbiome by comprehensive genome-resolved metagenomics of nearly 1600 species originating from multiple anaerobic digesters.</title>
        <authorList>
            <person name="Campanaro S."/>
            <person name="Treu L."/>
            <person name="Rodriguez-R L.M."/>
            <person name="Kovalovszki A."/>
            <person name="Ziels R.M."/>
            <person name="Maus I."/>
            <person name="Zhu X."/>
            <person name="Kougias P.G."/>
            <person name="Basile A."/>
            <person name="Luo G."/>
            <person name="Schluter A."/>
            <person name="Konstantinidis K.T."/>
            <person name="Angelidaki I."/>
        </authorList>
    </citation>
    <scope>NUCLEOTIDE SEQUENCE [LARGE SCALE GENOMIC DNA]</scope>
    <source>
        <strain evidence="7">AS27yjCOA_65</strain>
    </source>
</reference>
<feature type="transmembrane region" description="Helical" evidence="6">
    <location>
        <begin position="12"/>
        <end position="33"/>
    </location>
</feature>
<keyword evidence="4 6" id="KW-1133">Transmembrane helix</keyword>
<organism evidence="7 8">
    <name type="scientific">SAR324 cluster bacterium</name>
    <dbReference type="NCBI Taxonomy" id="2024889"/>
    <lineage>
        <taxon>Bacteria</taxon>
        <taxon>Deltaproteobacteria</taxon>
        <taxon>SAR324 cluster</taxon>
    </lineage>
</organism>
<dbReference type="Proteomes" id="UP000524246">
    <property type="component" value="Unassembled WGS sequence"/>
</dbReference>
<keyword evidence="3 6" id="KW-0812">Transmembrane</keyword>
<dbReference type="Pfam" id="PF03739">
    <property type="entry name" value="LptF_LptG"/>
    <property type="match status" value="1"/>
</dbReference>
<protein>
    <submittedName>
        <fullName evidence="7">LPS export ABC transporter permease LptG</fullName>
    </submittedName>
</protein>
<evidence type="ECO:0000313" key="8">
    <source>
        <dbReference type="Proteomes" id="UP000524246"/>
    </source>
</evidence>
<evidence type="ECO:0000256" key="3">
    <source>
        <dbReference type="ARBA" id="ARBA00022692"/>
    </source>
</evidence>
<dbReference type="InterPro" id="IPR005495">
    <property type="entry name" value="LptG/LptF_permease"/>
</dbReference>
<comment type="subcellular location">
    <subcellularLocation>
        <location evidence="1">Cell membrane</location>
        <topology evidence="1">Multi-pass membrane protein</topology>
    </subcellularLocation>
</comment>
<evidence type="ECO:0000256" key="1">
    <source>
        <dbReference type="ARBA" id="ARBA00004651"/>
    </source>
</evidence>
<feature type="transmembrane region" description="Helical" evidence="6">
    <location>
        <begin position="279"/>
        <end position="297"/>
    </location>
</feature>
<name>A0A7X9FUW9_9DELT</name>
<dbReference type="GO" id="GO:0015920">
    <property type="term" value="P:lipopolysaccharide transport"/>
    <property type="evidence" value="ECO:0007669"/>
    <property type="project" value="TreeGrafter"/>
</dbReference>
<evidence type="ECO:0000256" key="4">
    <source>
        <dbReference type="ARBA" id="ARBA00022989"/>
    </source>
</evidence>
<dbReference type="EMBL" id="JAAZON010000654">
    <property type="protein sequence ID" value="NMC64346.1"/>
    <property type="molecule type" value="Genomic_DNA"/>
</dbReference>
<comment type="caution">
    <text evidence="7">The sequence shown here is derived from an EMBL/GenBank/DDBJ whole genome shotgun (WGS) entry which is preliminary data.</text>
</comment>
<gene>
    <name evidence="7" type="primary">lptG</name>
    <name evidence="7" type="ORF">GYA55_14370</name>
</gene>
<evidence type="ECO:0000256" key="6">
    <source>
        <dbReference type="SAM" id="Phobius"/>
    </source>
</evidence>
<dbReference type="AlphaFoldDB" id="A0A7X9FUW9"/>
<sequence>MNILHRYILNQFLRTFALCLAGLVFLFLVFDFMDRIDNILGEDISVFTVLSYFLFKIPMTLTLMLPVAGLTSTLLTFGLLSKNSEITAMRSAGIRVFWLAKPVLIAGLVLSLVGLLLNETLVPYSQQRSKDIYNIDIKQKDRRGSYSESNIWWREGNSFFFASLFDSRVKSFLDLLQLQVDNDFRITERIDAAQTKWVNEELGWTMENGTEYNFENRTAPTVNKFSRFPLPISKQPKDLFDYTTDPQLMSFRQLRKFMHQQVANGLNVRGYLTDLHQKIAFPFVNFIVILVALPFSLKPARSGSMASSFIVGMALGFTYYAVHSFSIALGRAELYPPILAAWMANILLGVMGTILNIGAESPN</sequence>
<evidence type="ECO:0000256" key="2">
    <source>
        <dbReference type="ARBA" id="ARBA00022475"/>
    </source>
</evidence>
<dbReference type="GO" id="GO:0055085">
    <property type="term" value="P:transmembrane transport"/>
    <property type="evidence" value="ECO:0007669"/>
    <property type="project" value="InterPro"/>
</dbReference>
<dbReference type="PANTHER" id="PTHR33529">
    <property type="entry name" value="SLR0882 PROTEIN-RELATED"/>
    <property type="match status" value="1"/>
</dbReference>
<feature type="transmembrane region" description="Helical" evidence="6">
    <location>
        <begin position="334"/>
        <end position="357"/>
    </location>
</feature>
<evidence type="ECO:0000313" key="7">
    <source>
        <dbReference type="EMBL" id="NMC64346.1"/>
    </source>
</evidence>
<dbReference type="InterPro" id="IPR030923">
    <property type="entry name" value="LptG"/>
</dbReference>
<keyword evidence="2" id="KW-1003">Cell membrane</keyword>
<evidence type="ECO:0000256" key="5">
    <source>
        <dbReference type="ARBA" id="ARBA00023136"/>
    </source>
</evidence>
<proteinExistence type="predicted"/>
<keyword evidence="5 6" id="KW-0472">Membrane</keyword>
<feature type="transmembrane region" description="Helical" evidence="6">
    <location>
        <begin position="92"/>
        <end position="117"/>
    </location>
</feature>
<dbReference type="GO" id="GO:0043190">
    <property type="term" value="C:ATP-binding cassette (ABC) transporter complex"/>
    <property type="evidence" value="ECO:0007669"/>
    <property type="project" value="InterPro"/>
</dbReference>
<dbReference type="NCBIfam" id="TIGR04408">
    <property type="entry name" value="LptG_lptG"/>
    <property type="match status" value="1"/>
</dbReference>